<reference evidence="1" key="2">
    <citation type="journal article" date="2015" name="Fish Shellfish Immunol.">
        <title>Early steps in the European eel (Anguilla anguilla)-Vibrio vulnificus interaction in the gills: Role of the RtxA13 toxin.</title>
        <authorList>
            <person name="Callol A."/>
            <person name="Pajuelo D."/>
            <person name="Ebbesson L."/>
            <person name="Teles M."/>
            <person name="MacKenzie S."/>
            <person name="Amaro C."/>
        </authorList>
    </citation>
    <scope>NUCLEOTIDE SEQUENCE</scope>
</reference>
<protein>
    <submittedName>
        <fullName evidence="1">Uncharacterized protein</fullName>
    </submittedName>
</protein>
<dbReference type="AlphaFoldDB" id="A0A0E9UDN4"/>
<dbReference type="EMBL" id="GBXM01045257">
    <property type="protein sequence ID" value="JAH63320.1"/>
    <property type="molecule type" value="Transcribed_RNA"/>
</dbReference>
<proteinExistence type="predicted"/>
<sequence>METDHCVCPTCKNSWRSDCVLSFQKMFNLSPWPQNRS</sequence>
<reference evidence="1" key="1">
    <citation type="submission" date="2014-11" db="EMBL/GenBank/DDBJ databases">
        <authorList>
            <person name="Amaro Gonzalez C."/>
        </authorList>
    </citation>
    <scope>NUCLEOTIDE SEQUENCE</scope>
</reference>
<accession>A0A0E9UDN4</accession>
<organism evidence="1">
    <name type="scientific">Anguilla anguilla</name>
    <name type="common">European freshwater eel</name>
    <name type="synonym">Muraena anguilla</name>
    <dbReference type="NCBI Taxonomy" id="7936"/>
    <lineage>
        <taxon>Eukaryota</taxon>
        <taxon>Metazoa</taxon>
        <taxon>Chordata</taxon>
        <taxon>Craniata</taxon>
        <taxon>Vertebrata</taxon>
        <taxon>Euteleostomi</taxon>
        <taxon>Actinopterygii</taxon>
        <taxon>Neopterygii</taxon>
        <taxon>Teleostei</taxon>
        <taxon>Anguilliformes</taxon>
        <taxon>Anguillidae</taxon>
        <taxon>Anguilla</taxon>
    </lineage>
</organism>
<evidence type="ECO:0000313" key="1">
    <source>
        <dbReference type="EMBL" id="JAH63320.1"/>
    </source>
</evidence>
<name>A0A0E9UDN4_ANGAN</name>